<organism evidence="2 3">
    <name type="scientific">Actinoplanes auranticolor</name>
    <dbReference type="NCBI Taxonomy" id="47988"/>
    <lineage>
        <taxon>Bacteria</taxon>
        <taxon>Bacillati</taxon>
        <taxon>Actinomycetota</taxon>
        <taxon>Actinomycetes</taxon>
        <taxon>Micromonosporales</taxon>
        <taxon>Micromonosporaceae</taxon>
        <taxon>Actinoplanes</taxon>
    </lineage>
</organism>
<evidence type="ECO:0008006" key="4">
    <source>
        <dbReference type="Google" id="ProtNLM"/>
    </source>
</evidence>
<sequence length="391" mass="39649">MTGPDPDPLRAELRELADSVAATDLYERSLARSRRLGRREAAVGTAAAVVALALLGSGLWQLPRSGPQPVAPVAGAPPAPSAPAPAVSQRMNSSATTKPVTPPRASRPDRPRPAGSTSTPRSTSIADLPGHIFYADTGDDGRLVRLTPGDQPETVLSKPYATVGVSPDGTRVAYVADGSLMVTDTGGGEPQQAYAGTASAAQAPAWSPDGTRLLIDATEPGVLDVATGALTPLPSGLDGQHFRWSGDGSTLVYATAGCGLGVAETNAQTGTPVPDSGDPAGRAACRPVSVDATGDLVTVHLAPGTSDPAGATDSAAAPADAVLDTVTGDIVDLPVSGRIIGAVFDPAGNLLVRSVKDGKRRLSLFAPDFTLLLRAREPAALEGLSLVAYTR</sequence>
<dbReference type="Pfam" id="PF07676">
    <property type="entry name" value="PD40"/>
    <property type="match status" value="1"/>
</dbReference>
<name>A0A919VRJ3_9ACTN</name>
<dbReference type="SUPFAM" id="SSF82171">
    <property type="entry name" value="DPP6 N-terminal domain-like"/>
    <property type="match status" value="1"/>
</dbReference>
<dbReference type="AlphaFoldDB" id="A0A919VRJ3"/>
<feature type="compositionally biased region" description="Polar residues" evidence="1">
    <location>
        <begin position="115"/>
        <end position="125"/>
    </location>
</feature>
<dbReference type="Gene3D" id="2.120.10.30">
    <property type="entry name" value="TolB, C-terminal domain"/>
    <property type="match status" value="1"/>
</dbReference>
<evidence type="ECO:0000313" key="3">
    <source>
        <dbReference type="Proteomes" id="UP000681340"/>
    </source>
</evidence>
<dbReference type="InterPro" id="IPR011042">
    <property type="entry name" value="6-blade_b-propeller_TolB-like"/>
</dbReference>
<evidence type="ECO:0000313" key="2">
    <source>
        <dbReference type="EMBL" id="GIM73212.1"/>
    </source>
</evidence>
<dbReference type="EMBL" id="BOQL01000043">
    <property type="protein sequence ID" value="GIM73212.1"/>
    <property type="molecule type" value="Genomic_DNA"/>
</dbReference>
<keyword evidence="3" id="KW-1185">Reference proteome</keyword>
<proteinExistence type="predicted"/>
<comment type="caution">
    <text evidence="2">The sequence shown here is derived from an EMBL/GenBank/DDBJ whole genome shotgun (WGS) entry which is preliminary data.</text>
</comment>
<evidence type="ECO:0000256" key="1">
    <source>
        <dbReference type="SAM" id="MobiDB-lite"/>
    </source>
</evidence>
<feature type="compositionally biased region" description="Polar residues" evidence="1">
    <location>
        <begin position="90"/>
        <end position="99"/>
    </location>
</feature>
<feature type="region of interest" description="Disordered" evidence="1">
    <location>
        <begin position="68"/>
        <end position="132"/>
    </location>
</feature>
<protein>
    <recommendedName>
        <fullName evidence="4">WD40 repeat protein</fullName>
    </recommendedName>
</protein>
<dbReference type="Proteomes" id="UP000681340">
    <property type="component" value="Unassembled WGS sequence"/>
</dbReference>
<accession>A0A919VRJ3</accession>
<dbReference type="InterPro" id="IPR011659">
    <property type="entry name" value="WD40"/>
</dbReference>
<reference evidence="2" key="1">
    <citation type="submission" date="2021-03" db="EMBL/GenBank/DDBJ databases">
        <title>Whole genome shotgun sequence of Actinoplanes auranticolor NBRC 12245.</title>
        <authorList>
            <person name="Komaki H."/>
            <person name="Tamura T."/>
        </authorList>
    </citation>
    <scope>NUCLEOTIDE SEQUENCE</scope>
    <source>
        <strain evidence="2">NBRC 12245</strain>
    </source>
</reference>
<gene>
    <name evidence="2" type="ORF">Aau02nite_54840</name>
</gene>
<dbReference type="RefSeq" id="WP_212991409.1">
    <property type="nucleotide sequence ID" value="NZ_BAABEA010000049.1"/>
</dbReference>